<evidence type="ECO:0000256" key="1">
    <source>
        <dbReference type="ARBA" id="ARBA00004123"/>
    </source>
</evidence>
<dbReference type="PROSITE" id="PS51721">
    <property type="entry name" value="G_CP"/>
    <property type="match status" value="1"/>
</dbReference>
<reference evidence="8 10" key="2">
    <citation type="submission" date="2018-11" db="EMBL/GenBank/DDBJ databases">
        <authorList>
            <consortium name="Pathogen Informatics"/>
        </authorList>
    </citation>
    <scope>NUCLEOTIDE SEQUENCE [LARGE SCALE GENOMIC DNA]</scope>
</reference>
<dbReference type="Proteomes" id="UP000321570">
    <property type="component" value="Unassembled WGS sequence"/>
</dbReference>
<dbReference type="GO" id="GO:0005525">
    <property type="term" value="F:GTP binding"/>
    <property type="evidence" value="ECO:0007669"/>
    <property type="project" value="UniProtKB-KW"/>
</dbReference>
<dbReference type="InterPro" id="IPR030378">
    <property type="entry name" value="G_CP_dom"/>
</dbReference>
<evidence type="ECO:0000256" key="4">
    <source>
        <dbReference type="ARBA" id="ARBA00023134"/>
    </source>
</evidence>
<sequence length="489" mass="54830">MVKSCRKNRSKRVTCHQRFKILRKVREHHRKIRREKKKNPKLFKRKDPGVPNSLPFKEKVLEHIKETKKIESERCKALLKQSTKLESVSGKPKKKETSVPFSKQFDLVVRKADVIIEVLDARDPLGTRSLEAENVVLAAGKKLIILLNKIDLIPRDALRQWLEYFRKWYTTMPFKANTQEKSNRLGNIRGKIPINNNMSFKGGLGVDGLKVLLGNIRRHNCGSLVVGVVGLPNTGKSAVINTLVCRKVATTGCVPGLTRECQVYKIDNKFKIIDSPGVVLSKSIDQCELVLRNCTKPESIDYPEPAVNSILSWCPKRQIMIRYAIAEYASTTDFLCKLAQRMGKLRKGGAPDVKSAARVLLSDWISGKLTHYTLPPESAAPIAEPAKPAIIALEDVDLPLQELDEAVFKQLPRAKTNNDFCPVAIVNPSEPFSVDLEAGWTSVSGILVSDEEEDELADTTTDDDEVIDEEEFESVESEDGESIETMETD</sequence>
<dbReference type="AlphaFoldDB" id="A0A0R3SPK0"/>
<dbReference type="FunFam" id="1.10.1580.10:FF:000002">
    <property type="entry name" value="Guanine nucleotide-binding protein-like 3 (nucleolar)-like"/>
    <property type="match status" value="1"/>
</dbReference>
<proteinExistence type="predicted"/>
<dbReference type="SUPFAM" id="SSF52540">
    <property type="entry name" value="P-loop containing nucleoside triphosphate hydrolases"/>
    <property type="match status" value="1"/>
</dbReference>
<dbReference type="WBParaSite" id="HDID_0000689901-mRNA-1">
    <property type="protein sequence ID" value="HDID_0000689901-mRNA-1"/>
    <property type="gene ID" value="HDID_0000689901"/>
</dbReference>
<keyword evidence="11" id="KW-1185">Reference proteome</keyword>
<organism evidence="12">
    <name type="scientific">Hymenolepis diminuta</name>
    <name type="common">Rat tapeworm</name>
    <dbReference type="NCBI Taxonomy" id="6216"/>
    <lineage>
        <taxon>Eukaryota</taxon>
        <taxon>Metazoa</taxon>
        <taxon>Spiralia</taxon>
        <taxon>Lophotrochozoa</taxon>
        <taxon>Platyhelminthes</taxon>
        <taxon>Cestoda</taxon>
        <taxon>Eucestoda</taxon>
        <taxon>Cyclophyllidea</taxon>
        <taxon>Hymenolepididae</taxon>
        <taxon>Hymenolepis</taxon>
    </lineage>
</organism>
<protein>
    <submittedName>
        <fullName evidence="12">CP-type G domain-containing protein</fullName>
    </submittedName>
</protein>
<evidence type="ECO:0000313" key="11">
    <source>
        <dbReference type="Proteomes" id="UP000321570"/>
    </source>
</evidence>
<evidence type="ECO:0000256" key="5">
    <source>
        <dbReference type="ARBA" id="ARBA00023242"/>
    </source>
</evidence>
<dbReference type="InterPro" id="IPR014813">
    <property type="entry name" value="Gnl3_N_dom"/>
</dbReference>
<keyword evidence="5" id="KW-0539">Nucleus</keyword>
<comment type="subcellular location">
    <subcellularLocation>
        <location evidence="1">Nucleus</location>
    </subcellularLocation>
</comment>
<gene>
    <name evidence="8" type="ORF">HDID_LOCUS6897</name>
    <name evidence="9" type="ORF">WMSIL1_LOCUS1929</name>
</gene>
<dbReference type="GO" id="GO:0005730">
    <property type="term" value="C:nucleolus"/>
    <property type="evidence" value="ECO:0007669"/>
    <property type="project" value="TreeGrafter"/>
</dbReference>
<keyword evidence="4" id="KW-0342">GTP-binding</keyword>
<keyword evidence="2" id="KW-0547">Nucleotide-binding</keyword>
<dbReference type="PANTHER" id="PTHR11089:SF30">
    <property type="entry name" value="GUANINE NUCLEOTIDE-BINDING PROTEIN-LIKE 3 HOMOLOG"/>
    <property type="match status" value="1"/>
</dbReference>
<feature type="region of interest" description="Disordered" evidence="6">
    <location>
        <begin position="449"/>
        <end position="489"/>
    </location>
</feature>
<dbReference type="InterPro" id="IPR050755">
    <property type="entry name" value="TRAFAC_YlqF/YawG_RiboMat"/>
</dbReference>
<dbReference type="Proteomes" id="UP000274504">
    <property type="component" value="Unassembled WGS sequence"/>
</dbReference>
<accession>A0A0R3SPK0</accession>
<dbReference type="PANTHER" id="PTHR11089">
    <property type="entry name" value="GTP-BINDING PROTEIN-RELATED"/>
    <property type="match status" value="1"/>
</dbReference>
<evidence type="ECO:0000313" key="8">
    <source>
        <dbReference type="EMBL" id="VDL59215.1"/>
    </source>
</evidence>
<dbReference type="InterPro" id="IPR027417">
    <property type="entry name" value="P-loop_NTPase"/>
</dbReference>
<dbReference type="PRINTS" id="PR00326">
    <property type="entry name" value="GTP1OBG"/>
</dbReference>
<dbReference type="Gene3D" id="3.40.50.300">
    <property type="entry name" value="P-loop containing nucleotide triphosphate hydrolases"/>
    <property type="match status" value="1"/>
</dbReference>
<dbReference type="InterPro" id="IPR006073">
    <property type="entry name" value="GTP-bd"/>
</dbReference>
<dbReference type="OrthoDB" id="444945at2759"/>
<dbReference type="EMBL" id="UYSG01010886">
    <property type="protein sequence ID" value="VDL59215.1"/>
    <property type="molecule type" value="Genomic_DNA"/>
</dbReference>
<evidence type="ECO:0000313" key="10">
    <source>
        <dbReference type="Proteomes" id="UP000274504"/>
    </source>
</evidence>
<dbReference type="Gene3D" id="1.10.1580.10">
    <property type="match status" value="1"/>
</dbReference>
<evidence type="ECO:0000259" key="7">
    <source>
        <dbReference type="PROSITE" id="PS51721"/>
    </source>
</evidence>
<feature type="compositionally biased region" description="Basic residues" evidence="6">
    <location>
        <begin position="28"/>
        <end position="44"/>
    </location>
</feature>
<reference evidence="12" key="1">
    <citation type="submission" date="2016-04" db="UniProtKB">
        <authorList>
            <consortium name="WormBaseParasite"/>
        </authorList>
    </citation>
    <scope>IDENTIFICATION</scope>
</reference>
<evidence type="ECO:0000256" key="2">
    <source>
        <dbReference type="ARBA" id="ARBA00022741"/>
    </source>
</evidence>
<evidence type="ECO:0000256" key="3">
    <source>
        <dbReference type="ARBA" id="ARBA00023054"/>
    </source>
</evidence>
<dbReference type="InterPro" id="IPR023179">
    <property type="entry name" value="GTP-bd_ortho_bundle_sf"/>
</dbReference>
<name>A0A0R3SPK0_HYMDI</name>
<dbReference type="EMBL" id="CABIJS010000044">
    <property type="protein sequence ID" value="VUZ40792.1"/>
    <property type="molecule type" value="Genomic_DNA"/>
</dbReference>
<evidence type="ECO:0000313" key="12">
    <source>
        <dbReference type="WBParaSite" id="HDID_0000689901-mRNA-1"/>
    </source>
</evidence>
<feature type="domain" description="CP-type G" evidence="7">
    <location>
        <begin position="102"/>
        <end position="281"/>
    </location>
</feature>
<reference evidence="9 11" key="3">
    <citation type="submission" date="2019-07" db="EMBL/GenBank/DDBJ databases">
        <authorList>
            <person name="Jastrzebski P J."/>
            <person name="Paukszto L."/>
            <person name="Jastrzebski P J."/>
        </authorList>
    </citation>
    <scope>NUCLEOTIDE SEQUENCE [LARGE SCALE GENOMIC DNA]</scope>
    <source>
        <strain evidence="9 11">WMS-il1</strain>
    </source>
</reference>
<dbReference type="Pfam" id="PF01926">
    <property type="entry name" value="MMR_HSR1"/>
    <property type="match status" value="1"/>
</dbReference>
<keyword evidence="3" id="KW-0175">Coiled coil</keyword>
<dbReference type="STRING" id="6216.A0A0R3SPK0"/>
<evidence type="ECO:0000313" key="9">
    <source>
        <dbReference type="EMBL" id="VUZ40792.1"/>
    </source>
</evidence>
<dbReference type="Pfam" id="PF08701">
    <property type="entry name" value="GN3L_Grn1"/>
    <property type="match status" value="1"/>
</dbReference>
<feature type="region of interest" description="Disordered" evidence="6">
    <location>
        <begin position="28"/>
        <end position="51"/>
    </location>
</feature>
<evidence type="ECO:0000256" key="6">
    <source>
        <dbReference type="SAM" id="MobiDB-lite"/>
    </source>
</evidence>